<proteinExistence type="predicted"/>
<evidence type="ECO:0000313" key="1">
    <source>
        <dbReference type="EMBL" id="KAJ9097774.1"/>
    </source>
</evidence>
<dbReference type="EMBL" id="JASBWS010000100">
    <property type="protein sequence ID" value="KAJ9097774.1"/>
    <property type="molecule type" value="Genomic_DNA"/>
</dbReference>
<evidence type="ECO:0000313" key="2">
    <source>
        <dbReference type="Proteomes" id="UP001230649"/>
    </source>
</evidence>
<accession>A0ACC2VF28</accession>
<reference evidence="1" key="1">
    <citation type="submission" date="2023-04" db="EMBL/GenBank/DDBJ databases">
        <title>Draft Genome sequencing of Naganishia species isolated from polar environments using Oxford Nanopore Technology.</title>
        <authorList>
            <person name="Leo P."/>
            <person name="Venkateswaran K."/>
        </authorList>
    </citation>
    <scope>NUCLEOTIDE SEQUENCE</scope>
    <source>
        <strain evidence="1">MNA-CCFEE 5262</strain>
    </source>
</reference>
<comment type="caution">
    <text evidence="1">The sequence shown here is derived from an EMBL/GenBank/DDBJ whole genome shotgun (WGS) entry which is preliminary data.</text>
</comment>
<dbReference type="Proteomes" id="UP001230649">
    <property type="component" value="Unassembled WGS sequence"/>
</dbReference>
<gene>
    <name evidence="1" type="ORF">QFC20_006120</name>
</gene>
<keyword evidence="2" id="KW-1185">Reference proteome</keyword>
<organism evidence="1 2">
    <name type="scientific">Naganishia adeliensis</name>
    <dbReference type="NCBI Taxonomy" id="92952"/>
    <lineage>
        <taxon>Eukaryota</taxon>
        <taxon>Fungi</taxon>
        <taxon>Dikarya</taxon>
        <taxon>Basidiomycota</taxon>
        <taxon>Agaricomycotina</taxon>
        <taxon>Tremellomycetes</taxon>
        <taxon>Filobasidiales</taxon>
        <taxon>Filobasidiaceae</taxon>
        <taxon>Naganishia</taxon>
    </lineage>
</organism>
<name>A0ACC2VF28_9TREE</name>
<protein>
    <submittedName>
        <fullName evidence="1">Uncharacterized protein</fullName>
    </submittedName>
</protein>
<sequence>MNEEAYATQHHQQRYRPTKSQDDDDEGETERQTSEAEKTGLRHDDGCLETERRRWEEKEKMYQDRIEELERHQRLTQQDFQALAAYKMAPEKQQDGTVAEASRPTQDIERIATPLILPVKSLANIAGFLAGDNDYVTLANFSSTSRLVSSALSSTLYETVLWNEALNTRMKSAQADGIYPPKWKYIRFIVVDQHFWQHEPNSVDAAFPNLRACIVKRKHFPYQRSNGEGSPPQYTVNLEVMKDTTLASLSSILRHPLRWFLAGEPYRYNVALGVASVKVASTATFSIRSCNPYPSGILFESTQNEISRLSVRFQSDIGVPARSGEQVEACLQAILVLRAPDRFRNCRRAIVRATHRL</sequence>